<evidence type="ECO:0000259" key="2">
    <source>
        <dbReference type="Pfam" id="PF18962"/>
    </source>
</evidence>
<keyword evidence="5" id="KW-1185">Reference proteome</keyword>
<dbReference type="Gene3D" id="2.60.120.200">
    <property type="match status" value="1"/>
</dbReference>
<reference evidence="4 5" key="1">
    <citation type="submission" date="2016-10" db="EMBL/GenBank/DDBJ databases">
        <authorList>
            <person name="de Groot N.N."/>
        </authorList>
    </citation>
    <scope>NUCLEOTIDE SEQUENCE [LARGE SCALE GENOMIC DNA]</scope>
    <source>
        <strain evidence="4 5">DSM 6793</strain>
    </source>
</reference>
<gene>
    <name evidence="4" type="ORF">SAMN05421780_1091</name>
</gene>
<dbReference type="InterPro" id="IPR056600">
    <property type="entry name" value="GBD_T9SS_assoc"/>
</dbReference>
<dbReference type="Pfam" id="PF23759">
    <property type="entry name" value="GBD_T9SS_assoc"/>
    <property type="match status" value="1"/>
</dbReference>
<keyword evidence="1" id="KW-0732">Signal</keyword>
<protein>
    <submittedName>
        <fullName evidence="4">Por secretion system C-terminal sorting domain-containing protein</fullName>
    </submittedName>
</protein>
<dbReference type="OrthoDB" id="9792152at2"/>
<accession>A0A1I1LJX4</accession>
<dbReference type="NCBIfam" id="TIGR04183">
    <property type="entry name" value="Por_Secre_tail"/>
    <property type="match status" value="1"/>
</dbReference>
<dbReference type="EMBL" id="FOLE01000009">
    <property type="protein sequence ID" value="SFC73256.1"/>
    <property type="molecule type" value="Genomic_DNA"/>
</dbReference>
<dbReference type="SUPFAM" id="SSF49899">
    <property type="entry name" value="Concanavalin A-like lectins/glucanases"/>
    <property type="match status" value="1"/>
</dbReference>
<dbReference type="Pfam" id="PF18962">
    <property type="entry name" value="Por_Secre_tail"/>
    <property type="match status" value="1"/>
</dbReference>
<dbReference type="GO" id="GO:0005975">
    <property type="term" value="P:carbohydrate metabolic process"/>
    <property type="evidence" value="ECO:0007669"/>
    <property type="project" value="UniProtKB-ARBA"/>
</dbReference>
<feature type="domain" description="Secretion system C-terminal sorting" evidence="2">
    <location>
        <begin position="1530"/>
        <end position="1601"/>
    </location>
</feature>
<dbReference type="Proteomes" id="UP000199514">
    <property type="component" value="Unassembled WGS sequence"/>
</dbReference>
<dbReference type="InterPro" id="IPR026444">
    <property type="entry name" value="Secre_tail"/>
</dbReference>
<dbReference type="RefSeq" id="WP_091514328.1">
    <property type="nucleotide sequence ID" value="NZ_FOLE01000009.1"/>
</dbReference>
<evidence type="ECO:0000256" key="1">
    <source>
        <dbReference type="SAM" id="SignalP"/>
    </source>
</evidence>
<name>A0A1I1LJX4_9BACT</name>
<organism evidence="4 5">
    <name type="scientific">Flexibacter flexilis DSM 6793</name>
    <dbReference type="NCBI Taxonomy" id="927664"/>
    <lineage>
        <taxon>Bacteria</taxon>
        <taxon>Pseudomonadati</taxon>
        <taxon>Bacteroidota</taxon>
        <taxon>Cytophagia</taxon>
        <taxon>Cytophagales</taxon>
        <taxon>Flexibacteraceae</taxon>
        <taxon>Flexibacter</taxon>
    </lineage>
</organism>
<dbReference type="NCBIfam" id="NF038128">
    <property type="entry name" value="choice_anch_J"/>
    <property type="match status" value="1"/>
</dbReference>
<feature type="chain" id="PRO_5011560498" evidence="1">
    <location>
        <begin position="26"/>
        <end position="1603"/>
    </location>
</feature>
<dbReference type="Gene3D" id="2.60.120.380">
    <property type="match status" value="1"/>
</dbReference>
<proteinExistence type="predicted"/>
<feature type="domain" description="T9SS-like galactose binding" evidence="3">
    <location>
        <begin position="29"/>
        <end position="155"/>
    </location>
</feature>
<feature type="signal peptide" evidence="1">
    <location>
        <begin position="1"/>
        <end position="25"/>
    </location>
</feature>
<dbReference type="InterPro" id="IPR013320">
    <property type="entry name" value="ConA-like_dom_sf"/>
</dbReference>
<sequence>MMKRTITRLCLQLLAFGALPTMALAQQPNNDNCAGAFPLTPSIVCTPTAASSTNATASLPPQSVCSSSSESDDDVWFSFVPTTSGQQITVVGSSSFDAVVEVFSGACGSAALTCKDATGNGGTEFIKRTDWVVGQTYYFRVYHYSTGSGSGNFTVCVTELPPPSKIVSTPNGGNWSSTNTWLGGVLPTEQDSVLIADGSKVLIDVDATVANLEIGTNAADTRSVLRFSGTLSRTLTVTGNLVVNNMDTLLAYGNGTSTRNVYVGKNLTNNGYANFTRGSTNLYFNGTQTQMLDGTGTYEGVNGVAVFRQIVVNNTGANGVFLITRPIAATIGFTLSAGNVMTYDNLTLDNTITIAGVTSPNTVTLRRMHGAFVGNINVPAAATYNVNYSAITSTVTEPNITAGSELINGYINALTIERPSSTVSLPASLHLKSTSPLTLSSGYLKVENADDTLKLLSNTATLPSGSSSSYIEGAISLVVNTSSVTRTFPLGSGGQYRPVVFNSISGTNDVYYAQILTTAPTGAVITPLTSVLGARVYKLGSTATLAATATVTFSYGADDNMTGGVGNIRVAQASTASGAWAEVSASSSAGSLTSGTRTTNAGFAVANNPFFAFATTVAANDLGATVLVSPKNIGCGGTNVPVIVTIKNFGSATRTFANDTVGIFVTNPTGAHQVVRTVLNTGFLDVNATMDVTLASGIELSDVGTYRLRAFAKAAGESTGTTSNDSATVVNKIITAPVALSLPVVTFETFDGSNLSTITNGLYTEASGQTPSGSTSNWLSYNQPTLFGGKTAKVNLYSSTRREWIIGPKVTPDANTFVRFRTAITNYNSTSADADGMTGTDDSLNVMVSTNCGLSWQRLASITAADNLGFAVQTKQYSLAAYAGQNIMVALFATDGTISNNNDYDLHIDDLEIYISLDLDLASTVIVSPKALGCGGENLTAVVQIKNLGGVTRNFSNDVVGLAITSPSGVHSVLQTTLNEGALAIGQTLDVTVSDGLNLTEVGTYRLRGFVKANGEPTTVSGNDSSVVLNKVIVAPVALPLPVLTFETFDGENLNTVTNGLYTEATGQTTPTGTTSNWISSTQTALFGGKTAKVNLFSTSHRDWIVGPKVIATPTSAIRFNTAITNFASTSADADNMTGTDDSLKVMISTNCGFSWQTLANITAADNLGFAVQTKQYSLAAYAGQEVIVALLATDGTVDNANDYDLHIDDLEIFIQEANDLKAVAVIAPTKPNGCDFSATEKVKITVQNIGTVAQSSFNAGFMMSWTVNGQTAGSVSANETFNKSLAVGQIDTIEFAMPVDLTATAVYSITAYTDLATETLTHANDTIKGYTINHFGSVTTLPYVEEFTNTLPNGWSSQMLTTGTGSGTSTGNWSFVSSMTNPSISPVSGSIAYFNSYSFSKGLEARLATPCFALPSVAANDTLRLVFAMSQDSSYNDRTDSLSVRVSTNAGQSYSEAPILAVRRYVPHILPRWSIFSIDLAAYQGQNVRFAFDAYSGYGNNIGLDYVKVEHIAVVGTKPNTGLAKAIEVYPNPSSGLFTVDLSQITGEASVSVTNLQGKKVWTGYATETVSTIDLSNLATGSYLLQINTNKGLAVKRIIVQH</sequence>
<dbReference type="STRING" id="927664.SAMN05421780_1091"/>
<dbReference type="GO" id="GO:0004553">
    <property type="term" value="F:hydrolase activity, hydrolyzing O-glycosyl compounds"/>
    <property type="evidence" value="ECO:0007669"/>
    <property type="project" value="UniProtKB-ARBA"/>
</dbReference>
<evidence type="ECO:0000313" key="5">
    <source>
        <dbReference type="Proteomes" id="UP000199514"/>
    </source>
</evidence>
<evidence type="ECO:0000259" key="3">
    <source>
        <dbReference type="Pfam" id="PF23759"/>
    </source>
</evidence>
<evidence type="ECO:0000313" key="4">
    <source>
        <dbReference type="EMBL" id="SFC73256.1"/>
    </source>
</evidence>